<evidence type="ECO:0000256" key="1">
    <source>
        <dbReference type="ARBA" id="ARBA00001974"/>
    </source>
</evidence>
<evidence type="ECO:0000256" key="6">
    <source>
        <dbReference type="SAM" id="MobiDB-lite"/>
    </source>
</evidence>
<proteinExistence type="inferred from homology"/>
<dbReference type="Gene3D" id="3.30.43.10">
    <property type="entry name" value="Uridine Diphospho-n-acetylenolpyruvylglucosamine Reductase, domain 2"/>
    <property type="match status" value="1"/>
</dbReference>
<dbReference type="EMBL" id="LT629971">
    <property type="protein sequence ID" value="SEH77089.1"/>
    <property type="molecule type" value="Genomic_DNA"/>
</dbReference>
<dbReference type="PANTHER" id="PTHR42973:SF39">
    <property type="entry name" value="FAD-BINDING PCMH-TYPE DOMAIN-CONTAINING PROTEIN"/>
    <property type="match status" value="1"/>
</dbReference>
<evidence type="ECO:0000313" key="9">
    <source>
        <dbReference type="Proteomes" id="UP000182915"/>
    </source>
</evidence>
<dbReference type="Proteomes" id="UP000182915">
    <property type="component" value="Chromosome I"/>
</dbReference>
<organism evidence="8 9">
    <name type="scientific">Mycolicibacterium rutilum</name>
    <name type="common">Mycobacterium rutilum</name>
    <dbReference type="NCBI Taxonomy" id="370526"/>
    <lineage>
        <taxon>Bacteria</taxon>
        <taxon>Bacillati</taxon>
        <taxon>Actinomycetota</taxon>
        <taxon>Actinomycetes</taxon>
        <taxon>Mycobacteriales</taxon>
        <taxon>Mycobacteriaceae</taxon>
        <taxon>Mycolicibacterium</taxon>
    </lineage>
</organism>
<dbReference type="InterPro" id="IPR036318">
    <property type="entry name" value="FAD-bd_PCMH-like_sf"/>
</dbReference>
<dbReference type="GO" id="GO:0016491">
    <property type="term" value="F:oxidoreductase activity"/>
    <property type="evidence" value="ECO:0007669"/>
    <property type="project" value="UniProtKB-KW"/>
</dbReference>
<dbReference type="OrthoDB" id="545125at2"/>
<feature type="region of interest" description="Disordered" evidence="6">
    <location>
        <begin position="19"/>
        <end position="42"/>
    </location>
</feature>
<reference evidence="9" key="1">
    <citation type="submission" date="2016-10" db="EMBL/GenBank/DDBJ databases">
        <authorList>
            <person name="Varghese N."/>
            <person name="Submissions S."/>
        </authorList>
    </citation>
    <scope>NUCLEOTIDE SEQUENCE [LARGE SCALE GENOMIC DNA]</scope>
    <source>
        <strain evidence="9">DSM 45405</strain>
    </source>
</reference>
<evidence type="ECO:0000259" key="7">
    <source>
        <dbReference type="PROSITE" id="PS51387"/>
    </source>
</evidence>
<dbReference type="Gene3D" id="3.40.462.20">
    <property type="match status" value="1"/>
</dbReference>
<evidence type="ECO:0000313" key="8">
    <source>
        <dbReference type="EMBL" id="SEH77089.1"/>
    </source>
</evidence>
<dbReference type="InterPro" id="IPR016166">
    <property type="entry name" value="FAD-bd_PCMH"/>
</dbReference>
<evidence type="ECO:0000256" key="4">
    <source>
        <dbReference type="ARBA" id="ARBA00022827"/>
    </source>
</evidence>
<gene>
    <name evidence="8" type="ORF">SAMN04489835_3924</name>
</gene>
<dbReference type="STRING" id="370526.SAMN04489835_3924"/>
<dbReference type="PROSITE" id="PS00862">
    <property type="entry name" value="OX2_COVAL_FAD"/>
    <property type="match status" value="1"/>
</dbReference>
<dbReference type="InterPro" id="IPR050416">
    <property type="entry name" value="FAD-linked_Oxidoreductase"/>
</dbReference>
<dbReference type="Gene3D" id="3.30.465.10">
    <property type="match status" value="1"/>
</dbReference>
<keyword evidence="9" id="KW-1185">Reference proteome</keyword>
<protein>
    <submittedName>
        <fullName evidence="8">FAD/FMN-containing dehydrogenase</fullName>
    </submittedName>
</protein>
<keyword evidence="5" id="KW-0560">Oxidoreductase</keyword>
<dbReference type="InterPro" id="IPR016169">
    <property type="entry name" value="FAD-bd_PCMH_sub2"/>
</dbReference>
<dbReference type="AlphaFoldDB" id="A0A1H6KZ43"/>
<accession>A0A1H6KZ43</accession>
<evidence type="ECO:0000256" key="5">
    <source>
        <dbReference type="ARBA" id="ARBA00023002"/>
    </source>
</evidence>
<dbReference type="RefSeq" id="WP_083408568.1">
    <property type="nucleotide sequence ID" value="NZ_LT629971.1"/>
</dbReference>
<evidence type="ECO:0000256" key="3">
    <source>
        <dbReference type="ARBA" id="ARBA00022630"/>
    </source>
</evidence>
<keyword evidence="4" id="KW-0274">FAD</keyword>
<dbReference type="SUPFAM" id="SSF56176">
    <property type="entry name" value="FAD-binding/transporter-associated domain-like"/>
    <property type="match status" value="1"/>
</dbReference>
<sequence>MTDETPVVDVFRAELPDAVLTPGDDGYDDATSPHNSSFAQTPGVVVRPRTADDVARAVQLAAQYERPVLVQGSGHGAAEPVHDTVVLIDTSQLNTVAIDTAAHTATVGAGVPWSAVNAAAEPHGLLGPSGTSPTVAVAGYTFGGGVGWFVRKHGMAAAMLRSVEYVDATGRLRRASEDASEPVDREALWAFRGGAPVGVATSLEIGLIRVPELWTGYLLWPADALSAVAAAWSEATADIAEDVTSDLALLQLPPEGPFPEHLRGTAVVHLSYASPEGPAHLQRLRAAVVGAAEPAVDTTGPGDASALAAIHLDPPVAVPARGIGRWLNRPSAETIVEMFTAARVGTPGGMNMIELRHTDSRASFPDGMQTRMPAPFLLHAVAAAPDDDGRRRADTALGKVLAAARDADTGRSAPSFCEGTLGADRAFSADDMARVRAVKDSLDPARLFRFQRDPVRTANTL</sequence>
<comment type="cofactor">
    <cofactor evidence="1">
        <name>FAD</name>
        <dbReference type="ChEBI" id="CHEBI:57692"/>
    </cofactor>
</comment>
<dbReference type="InterPro" id="IPR006093">
    <property type="entry name" value="Oxy_OxRdtase_FAD_BS"/>
</dbReference>
<feature type="domain" description="FAD-binding PCMH-type" evidence="7">
    <location>
        <begin position="38"/>
        <end position="210"/>
    </location>
</feature>
<comment type="similarity">
    <text evidence="2">Belongs to the oxygen-dependent FAD-linked oxidoreductase family.</text>
</comment>
<dbReference type="GO" id="GO:0071949">
    <property type="term" value="F:FAD binding"/>
    <property type="evidence" value="ECO:0007669"/>
    <property type="project" value="InterPro"/>
</dbReference>
<dbReference type="InterPro" id="IPR006094">
    <property type="entry name" value="Oxid_FAD_bind_N"/>
</dbReference>
<evidence type="ECO:0000256" key="2">
    <source>
        <dbReference type="ARBA" id="ARBA00005466"/>
    </source>
</evidence>
<dbReference type="PANTHER" id="PTHR42973">
    <property type="entry name" value="BINDING OXIDOREDUCTASE, PUTATIVE (AFU_ORTHOLOGUE AFUA_1G17690)-RELATED"/>
    <property type="match status" value="1"/>
</dbReference>
<keyword evidence="3" id="KW-0285">Flavoprotein</keyword>
<dbReference type="Pfam" id="PF01565">
    <property type="entry name" value="FAD_binding_4"/>
    <property type="match status" value="1"/>
</dbReference>
<name>A0A1H6KZ43_MYCRU</name>
<dbReference type="InterPro" id="IPR016167">
    <property type="entry name" value="FAD-bd_PCMH_sub1"/>
</dbReference>
<dbReference type="PROSITE" id="PS51387">
    <property type="entry name" value="FAD_PCMH"/>
    <property type="match status" value="1"/>
</dbReference>